<dbReference type="InterPro" id="IPR055170">
    <property type="entry name" value="GFO_IDH_MocA-like_dom"/>
</dbReference>
<reference evidence="3 4" key="1">
    <citation type="submission" date="2018-09" db="EMBL/GenBank/DDBJ databases">
        <authorList>
            <person name="Li J."/>
        </authorList>
    </citation>
    <scope>NUCLEOTIDE SEQUENCE [LARGE SCALE GENOMIC DNA]</scope>
    <source>
        <strain evidence="3 4">2129</strain>
    </source>
</reference>
<proteinExistence type="predicted"/>
<dbReference type="RefSeq" id="WP_120205454.1">
    <property type="nucleotide sequence ID" value="NZ_CP032514.1"/>
</dbReference>
<dbReference type="EMBL" id="CP032514">
    <property type="protein sequence ID" value="AYD90528.1"/>
    <property type="molecule type" value="Genomic_DNA"/>
</dbReference>
<dbReference type="PANTHER" id="PTHR43708">
    <property type="entry name" value="CONSERVED EXPRESSED OXIDOREDUCTASE (EUROFUNG)"/>
    <property type="match status" value="1"/>
</dbReference>
<dbReference type="Proteomes" id="UP000273001">
    <property type="component" value="Chromosome"/>
</dbReference>
<dbReference type="Gene3D" id="3.40.50.720">
    <property type="entry name" value="NAD(P)-binding Rossmann-like Domain"/>
    <property type="match status" value="1"/>
</dbReference>
<feature type="domain" description="Gfo/Idh/MocA-like oxidoreductase N-terminal" evidence="1">
    <location>
        <begin position="7"/>
        <end position="123"/>
    </location>
</feature>
<dbReference type="PANTHER" id="PTHR43708:SF7">
    <property type="entry name" value="OXIDOREDUCTASE"/>
    <property type="match status" value="1"/>
</dbReference>
<dbReference type="InterPro" id="IPR036291">
    <property type="entry name" value="NAD(P)-bd_dom_sf"/>
</dbReference>
<feature type="domain" description="GFO/IDH/MocA-like oxidoreductase" evidence="2">
    <location>
        <begin position="133"/>
        <end position="253"/>
    </location>
</feature>
<evidence type="ECO:0000259" key="1">
    <source>
        <dbReference type="Pfam" id="PF01408"/>
    </source>
</evidence>
<keyword evidence="4" id="KW-1185">Reference proteome</keyword>
<dbReference type="Pfam" id="PF22725">
    <property type="entry name" value="GFO_IDH_MocA_C3"/>
    <property type="match status" value="1"/>
</dbReference>
<dbReference type="SUPFAM" id="SSF51735">
    <property type="entry name" value="NAD(P)-binding Rossmann-fold domains"/>
    <property type="match status" value="1"/>
</dbReference>
<organism evidence="3 4">
    <name type="scientific">Actinomyces lilanjuaniae</name>
    <dbReference type="NCBI Taxonomy" id="2321394"/>
    <lineage>
        <taxon>Bacteria</taxon>
        <taxon>Bacillati</taxon>
        <taxon>Actinomycetota</taxon>
        <taxon>Actinomycetes</taxon>
        <taxon>Actinomycetales</taxon>
        <taxon>Actinomycetaceae</taxon>
        <taxon>Actinomyces</taxon>
    </lineage>
</organism>
<evidence type="ECO:0000313" key="4">
    <source>
        <dbReference type="Proteomes" id="UP000273001"/>
    </source>
</evidence>
<accession>A0ABM6Z5B3</accession>
<name>A0ABM6Z5B3_9ACTO</name>
<dbReference type="InterPro" id="IPR000683">
    <property type="entry name" value="Gfo/Idh/MocA-like_OxRdtase_N"/>
</dbReference>
<dbReference type="Gene3D" id="3.30.360.10">
    <property type="entry name" value="Dihydrodipicolinate Reductase, domain 2"/>
    <property type="match status" value="1"/>
</dbReference>
<dbReference type="Pfam" id="PF01408">
    <property type="entry name" value="GFO_IDH_MocA"/>
    <property type="match status" value="1"/>
</dbReference>
<dbReference type="SUPFAM" id="SSF55347">
    <property type="entry name" value="Glyceraldehyde-3-phosphate dehydrogenase-like, C-terminal domain"/>
    <property type="match status" value="1"/>
</dbReference>
<gene>
    <name evidence="3" type="ORF">D5R93_11915</name>
</gene>
<evidence type="ECO:0000313" key="3">
    <source>
        <dbReference type="EMBL" id="AYD90528.1"/>
    </source>
</evidence>
<protein>
    <submittedName>
        <fullName evidence="3">NAD(P)-dependent oxidoreductase</fullName>
    </submittedName>
</protein>
<dbReference type="InterPro" id="IPR051317">
    <property type="entry name" value="Gfo/Idh/MocA_oxidoreduct"/>
</dbReference>
<sequence length="348" mass="40006">MARRILSIGFIGNGKGTNRYHIPFSQVLPEKFRVKTVHARHIRHDVWPALPNVTYTCDLEAVLTDPEIDVVEISTPHSTHYELSRQALKAGKHVVCDKAFVGTVAQAEELYALADAQGVTVQCYQNRRFDSDYLTARKVMESGKLGKVFEIVTHYDYWREEFVEHGRTGVYDRLSGIVYGHSCHCVDQLIDWLGVPDRWHAEARQLYGPGRPDLYFDFDLYYDDLGIKATAAASYTAAIQRPSFEVYGDRGTFIKVEKDQQERDLKHFYLPAGHDDFGLDTPEQWGTLRYYDDDSRMHQERVETVRSSYSMFYDALYETVAHGAPPLVRPEETLAQLRILEDAVKDLR</sequence>
<evidence type="ECO:0000259" key="2">
    <source>
        <dbReference type="Pfam" id="PF22725"/>
    </source>
</evidence>